<comment type="caution">
    <text evidence="2">The sequence shown here is derived from an EMBL/GenBank/DDBJ whole genome shotgun (WGS) entry which is preliminary data.</text>
</comment>
<reference evidence="2 3" key="1">
    <citation type="journal article" date="2023" name="bioRxiv">
        <title>High-quality genome assemblies of four members of thePodospora anserinaspecies complex.</title>
        <authorList>
            <person name="Ament-Velasquez S.L."/>
            <person name="Vogan A.A."/>
            <person name="Wallerman O."/>
            <person name="Hartmann F."/>
            <person name="Gautier V."/>
            <person name="Silar P."/>
            <person name="Giraud T."/>
            <person name="Johannesson H."/>
        </authorList>
    </citation>
    <scope>NUCLEOTIDE SEQUENCE [LARGE SCALE GENOMIC DNA]</scope>
    <source>
        <strain evidence="2 3">CBS 112042</strain>
    </source>
</reference>
<name>A0ABR0FGL4_9PEZI</name>
<dbReference type="RefSeq" id="XP_062731196.1">
    <property type="nucleotide sequence ID" value="XM_062872861.1"/>
</dbReference>
<protein>
    <submittedName>
        <fullName evidence="2">Uncharacterized protein</fullName>
    </submittedName>
</protein>
<evidence type="ECO:0000313" key="3">
    <source>
        <dbReference type="Proteomes" id="UP001322138"/>
    </source>
</evidence>
<evidence type="ECO:0000313" key="2">
    <source>
        <dbReference type="EMBL" id="KAK4642220.1"/>
    </source>
</evidence>
<dbReference type="EMBL" id="JAFFGZ010000007">
    <property type="protein sequence ID" value="KAK4642220.1"/>
    <property type="molecule type" value="Genomic_DNA"/>
</dbReference>
<gene>
    <name evidence="2" type="ORF">QC761_0082270</name>
</gene>
<dbReference type="GeneID" id="87892177"/>
<feature type="region of interest" description="Disordered" evidence="1">
    <location>
        <begin position="36"/>
        <end position="57"/>
    </location>
</feature>
<evidence type="ECO:0000256" key="1">
    <source>
        <dbReference type="SAM" id="MobiDB-lite"/>
    </source>
</evidence>
<keyword evidence="3" id="KW-1185">Reference proteome</keyword>
<accession>A0ABR0FGL4</accession>
<sequence>MEGSLLSAMPIYRITVGSGANGLTLFPAGMRRYGTNDFLPRRPHRDQGLKDRPNPDALCTTYMPQAAFR</sequence>
<proteinExistence type="predicted"/>
<organism evidence="2 3">
    <name type="scientific">Podospora bellae-mahoneyi</name>
    <dbReference type="NCBI Taxonomy" id="2093777"/>
    <lineage>
        <taxon>Eukaryota</taxon>
        <taxon>Fungi</taxon>
        <taxon>Dikarya</taxon>
        <taxon>Ascomycota</taxon>
        <taxon>Pezizomycotina</taxon>
        <taxon>Sordariomycetes</taxon>
        <taxon>Sordariomycetidae</taxon>
        <taxon>Sordariales</taxon>
        <taxon>Podosporaceae</taxon>
        <taxon>Podospora</taxon>
    </lineage>
</organism>
<dbReference type="Proteomes" id="UP001322138">
    <property type="component" value="Unassembled WGS sequence"/>
</dbReference>
<feature type="compositionally biased region" description="Basic and acidic residues" evidence="1">
    <location>
        <begin position="45"/>
        <end position="54"/>
    </location>
</feature>